<name>A0A068VSB5_PROFF</name>
<gene>
    <name evidence="2" type="ORF">PFCIRM138_02500</name>
</gene>
<feature type="compositionally biased region" description="Polar residues" evidence="1">
    <location>
        <begin position="26"/>
        <end position="39"/>
    </location>
</feature>
<dbReference type="EMBL" id="LM676387">
    <property type="protein sequence ID" value="CEP25811.1"/>
    <property type="molecule type" value="Genomic_DNA"/>
</dbReference>
<sequence>MRIRFEWADTPLRSAIGGQREATFAESPTRSNAAGTADS</sequence>
<proteinExistence type="predicted"/>
<dbReference type="AlphaFoldDB" id="A0A068VSB5"/>
<feature type="region of interest" description="Disordered" evidence="1">
    <location>
        <begin position="18"/>
        <end position="39"/>
    </location>
</feature>
<evidence type="ECO:0000256" key="1">
    <source>
        <dbReference type="SAM" id="MobiDB-lite"/>
    </source>
</evidence>
<protein>
    <submittedName>
        <fullName evidence="2">Uncharacterized protein</fullName>
    </submittedName>
</protein>
<accession>A0A068VSB5</accession>
<reference evidence="2" key="1">
    <citation type="submission" date="2014-08" db="EMBL/GenBank/DDBJ databases">
        <authorList>
            <person name="Falentin Helene"/>
        </authorList>
    </citation>
    <scope>NUCLEOTIDE SEQUENCE</scope>
</reference>
<organism evidence="2">
    <name type="scientific">Propionibacterium freudenreichii subsp. freudenreichii</name>
    <dbReference type="NCBI Taxonomy" id="66712"/>
    <lineage>
        <taxon>Bacteria</taxon>
        <taxon>Bacillati</taxon>
        <taxon>Actinomycetota</taxon>
        <taxon>Actinomycetes</taxon>
        <taxon>Propionibacteriales</taxon>
        <taxon>Propionibacteriaceae</taxon>
        <taxon>Propionibacterium</taxon>
    </lineage>
</organism>
<evidence type="ECO:0000313" key="2">
    <source>
        <dbReference type="EMBL" id="CEP25811.1"/>
    </source>
</evidence>